<dbReference type="PANTHER" id="PTHR45753:SF3">
    <property type="entry name" value="ORNITHINE TRANSCARBAMYLASE, MITOCHONDRIAL"/>
    <property type="match status" value="1"/>
</dbReference>
<evidence type="ECO:0000313" key="5">
    <source>
        <dbReference type="EMBL" id="CAI7998672.1"/>
    </source>
</evidence>
<keyword evidence="6" id="KW-1185">Reference proteome</keyword>
<dbReference type="GO" id="GO:0004585">
    <property type="term" value="F:ornithine carbamoyltransferase activity"/>
    <property type="evidence" value="ECO:0007669"/>
    <property type="project" value="UniProtKB-EC"/>
</dbReference>
<dbReference type="EMBL" id="CASHTH010000353">
    <property type="protein sequence ID" value="CAI7998672.1"/>
    <property type="molecule type" value="Genomic_DNA"/>
</dbReference>
<accession>A0AA35R0Y6</accession>
<dbReference type="InterPro" id="IPR006132">
    <property type="entry name" value="Asp/Orn_carbamoyltranf_P-bd"/>
</dbReference>
<evidence type="ECO:0000313" key="6">
    <source>
        <dbReference type="Proteomes" id="UP001174909"/>
    </source>
</evidence>
<dbReference type="PANTHER" id="PTHR45753">
    <property type="entry name" value="ORNITHINE CARBAMOYLTRANSFERASE, MITOCHONDRIAL"/>
    <property type="match status" value="1"/>
</dbReference>
<dbReference type="Gene3D" id="3.40.50.1370">
    <property type="entry name" value="Aspartate/ornithine carbamoyltransferase"/>
    <property type="match status" value="1"/>
</dbReference>
<organism evidence="5 6">
    <name type="scientific">Geodia barretti</name>
    <name type="common">Barrett's horny sponge</name>
    <dbReference type="NCBI Taxonomy" id="519541"/>
    <lineage>
        <taxon>Eukaryota</taxon>
        <taxon>Metazoa</taxon>
        <taxon>Porifera</taxon>
        <taxon>Demospongiae</taxon>
        <taxon>Heteroscleromorpha</taxon>
        <taxon>Tetractinellida</taxon>
        <taxon>Astrophorina</taxon>
        <taxon>Geodiidae</taxon>
        <taxon>Geodia</taxon>
    </lineage>
</organism>
<dbReference type="Proteomes" id="UP001174909">
    <property type="component" value="Unassembled WGS sequence"/>
</dbReference>
<keyword evidence="3" id="KW-0808">Transferase</keyword>
<evidence type="ECO:0000256" key="1">
    <source>
        <dbReference type="ARBA" id="ARBA00007805"/>
    </source>
</evidence>
<name>A0AA35R0Y6_GEOBA</name>
<evidence type="ECO:0000259" key="4">
    <source>
        <dbReference type="Pfam" id="PF02729"/>
    </source>
</evidence>
<dbReference type="InterPro" id="IPR002292">
    <property type="entry name" value="Orn/put_carbamltrans"/>
</dbReference>
<gene>
    <name evidence="5" type="ORF">GBAR_LOCUS2495</name>
</gene>
<dbReference type="GO" id="GO:0016597">
    <property type="term" value="F:amino acid binding"/>
    <property type="evidence" value="ECO:0007669"/>
    <property type="project" value="InterPro"/>
</dbReference>
<evidence type="ECO:0000256" key="2">
    <source>
        <dbReference type="ARBA" id="ARBA00013007"/>
    </source>
</evidence>
<comment type="similarity">
    <text evidence="1">Belongs to the aspartate/ornithine carbamoyltransferase superfamily. OTCase family.</text>
</comment>
<protein>
    <recommendedName>
        <fullName evidence="2">ornithine carbamoyltransferase</fullName>
        <ecNumber evidence="2">2.1.3.3</ecNumber>
    </recommendedName>
</protein>
<dbReference type="EC" id="2.1.3.3" evidence="2"/>
<dbReference type="InterPro" id="IPR036901">
    <property type="entry name" value="Asp/Orn_carbamoylTrfase_sf"/>
</dbReference>
<dbReference type="GO" id="GO:0019240">
    <property type="term" value="P:citrulline biosynthetic process"/>
    <property type="evidence" value="ECO:0007669"/>
    <property type="project" value="TreeGrafter"/>
</dbReference>
<dbReference type="Pfam" id="PF02729">
    <property type="entry name" value="OTCace_N"/>
    <property type="match status" value="1"/>
</dbReference>
<sequence>MNRHFLKFRDLPPAEISPLLYRAIELKSGAESRALKGNSVALMFEKPSLRTKLSFWIGAEKLGAKPVYFSPEEVGLGKREPVADVAKVMASMADMAVVRTFAQATLDEFGENSEIP</sequence>
<reference evidence="5" key="1">
    <citation type="submission" date="2023-03" db="EMBL/GenBank/DDBJ databases">
        <authorList>
            <person name="Steffen K."/>
            <person name="Cardenas P."/>
        </authorList>
    </citation>
    <scope>NUCLEOTIDE SEQUENCE</scope>
</reference>
<evidence type="ECO:0000256" key="3">
    <source>
        <dbReference type="ARBA" id="ARBA00022679"/>
    </source>
</evidence>
<dbReference type="GO" id="GO:0042450">
    <property type="term" value="P:L-arginine biosynthetic process via ornithine"/>
    <property type="evidence" value="ECO:0007669"/>
    <property type="project" value="TreeGrafter"/>
</dbReference>
<dbReference type="SUPFAM" id="SSF53671">
    <property type="entry name" value="Aspartate/ornithine carbamoyltransferase"/>
    <property type="match status" value="1"/>
</dbReference>
<feature type="domain" description="Aspartate/ornithine carbamoyltransferase carbamoyl-P binding" evidence="4">
    <location>
        <begin position="3"/>
        <end position="116"/>
    </location>
</feature>
<dbReference type="AlphaFoldDB" id="A0AA35R0Y6"/>
<dbReference type="PRINTS" id="PR00102">
    <property type="entry name" value="OTCASE"/>
</dbReference>
<comment type="caution">
    <text evidence="5">The sequence shown here is derived from an EMBL/GenBank/DDBJ whole genome shotgun (WGS) entry which is preliminary data.</text>
</comment>
<proteinExistence type="inferred from homology"/>